<dbReference type="GO" id="GO:0046975">
    <property type="term" value="F:histone H3K36 methyltransferase activity"/>
    <property type="evidence" value="ECO:0007669"/>
    <property type="project" value="TreeGrafter"/>
</dbReference>
<dbReference type="Pfam" id="PF01359">
    <property type="entry name" value="Transposase_1"/>
    <property type="match status" value="1"/>
</dbReference>
<evidence type="ECO:0000313" key="1">
    <source>
        <dbReference type="Proteomes" id="UP000515204"/>
    </source>
</evidence>
<dbReference type="GO" id="GO:0000729">
    <property type="term" value="P:DNA double-strand break processing"/>
    <property type="evidence" value="ECO:0007669"/>
    <property type="project" value="TreeGrafter"/>
</dbReference>
<dbReference type="GO" id="GO:0005634">
    <property type="term" value="C:nucleus"/>
    <property type="evidence" value="ECO:0007669"/>
    <property type="project" value="TreeGrafter"/>
</dbReference>
<dbReference type="PANTHER" id="PTHR46060">
    <property type="entry name" value="MARINER MOS1 TRANSPOSASE-LIKE PROTEIN"/>
    <property type="match status" value="1"/>
</dbReference>
<name>A0A6P3XY13_DINQU</name>
<protein>
    <submittedName>
        <fullName evidence="2">Histone-lysine N-methyltransferase SETMAR-like</fullName>
    </submittedName>
</protein>
<organism evidence="1 2">
    <name type="scientific">Dinoponera quadriceps</name>
    <name type="common">South American ant</name>
    <dbReference type="NCBI Taxonomy" id="609295"/>
    <lineage>
        <taxon>Eukaryota</taxon>
        <taxon>Metazoa</taxon>
        <taxon>Ecdysozoa</taxon>
        <taxon>Arthropoda</taxon>
        <taxon>Hexapoda</taxon>
        <taxon>Insecta</taxon>
        <taxon>Pterygota</taxon>
        <taxon>Neoptera</taxon>
        <taxon>Endopterygota</taxon>
        <taxon>Hymenoptera</taxon>
        <taxon>Apocrita</taxon>
        <taxon>Aculeata</taxon>
        <taxon>Formicoidea</taxon>
        <taxon>Formicidae</taxon>
        <taxon>Ponerinae</taxon>
        <taxon>Ponerini</taxon>
        <taxon>Dinoponera</taxon>
    </lineage>
</organism>
<dbReference type="OrthoDB" id="10032414at2759"/>
<dbReference type="GO" id="GO:0006303">
    <property type="term" value="P:double-strand break repair via nonhomologous end joining"/>
    <property type="evidence" value="ECO:0007669"/>
    <property type="project" value="TreeGrafter"/>
</dbReference>
<sequence>MRLMNVQYVDEHKGESFLHRIVTCDENWILFDNRKHSVQWLDKDKVPKHSLNIHQEKLIMSIWWSSADIIHYSFVIPDQSNTMDVYCNQLDEMIRELVIKQPRLINRDRSILSQDNARSYVAQTTLLKLQELDLETWKLSVLTHRIHQILHQLTDHFLPGKKYSILNKLRKSPFAIS</sequence>
<dbReference type="GO" id="GO:0003690">
    <property type="term" value="F:double-stranded DNA binding"/>
    <property type="evidence" value="ECO:0007669"/>
    <property type="project" value="TreeGrafter"/>
</dbReference>
<dbReference type="KEGG" id="dqu:106748973"/>
<dbReference type="GeneID" id="106748973"/>
<dbReference type="InterPro" id="IPR001888">
    <property type="entry name" value="Transposase_1"/>
</dbReference>
<dbReference type="GO" id="GO:0000793">
    <property type="term" value="C:condensed chromosome"/>
    <property type="evidence" value="ECO:0007669"/>
    <property type="project" value="TreeGrafter"/>
</dbReference>
<dbReference type="GO" id="GO:0015074">
    <property type="term" value="P:DNA integration"/>
    <property type="evidence" value="ECO:0007669"/>
    <property type="project" value="TreeGrafter"/>
</dbReference>
<dbReference type="GO" id="GO:0003697">
    <property type="term" value="F:single-stranded DNA binding"/>
    <property type="evidence" value="ECO:0007669"/>
    <property type="project" value="TreeGrafter"/>
</dbReference>
<dbReference type="PANTHER" id="PTHR46060:SF2">
    <property type="entry name" value="HISTONE-LYSINE N-METHYLTRANSFERASE SETMAR"/>
    <property type="match status" value="1"/>
</dbReference>
<accession>A0A6P3XY13</accession>
<gene>
    <name evidence="2" type="primary">LOC106748973</name>
</gene>
<dbReference type="AlphaFoldDB" id="A0A6P3XY13"/>
<dbReference type="Gene3D" id="3.30.420.10">
    <property type="entry name" value="Ribonuclease H-like superfamily/Ribonuclease H"/>
    <property type="match status" value="1"/>
</dbReference>
<dbReference type="Proteomes" id="UP000515204">
    <property type="component" value="Unplaced"/>
</dbReference>
<dbReference type="RefSeq" id="XP_014483426.1">
    <property type="nucleotide sequence ID" value="XM_014627940.1"/>
</dbReference>
<dbReference type="GO" id="GO:0044774">
    <property type="term" value="P:mitotic DNA integrity checkpoint signaling"/>
    <property type="evidence" value="ECO:0007669"/>
    <property type="project" value="TreeGrafter"/>
</dbReference>
<dbReference type="InterPro" id="IPR036397">
    <property type="entry name" value="RNaseH_sf"/>
</dbReference>
<keyword evidence="1" id="KW-1185">Reference proteome</keyword>
<evidence type="ECO:0000313" key="2">
    <source>
        <dbReference type="RefSeq" id="XP_014483426.1"/>
    </source>
</evidence>
<dbReference type="GO" id="GO:0031297">
    <property type="term" value="P:replication fork processing"/>
    <property type="evidence" value="ECO:0007669"/>
    <property type="project" value="TreeGrafter"/>
</dbReference>
<dbReference type="GO" id="GO:0035861">
    <property type="term" value="C:site of double-strand break"/>
    <property type="evidence" value="ECO:0007669"/>
    <property type="project" value="TreeGrafter"/>
</dbReference>
<dbReference type="GO" id="GO:0044547">
    <property type="term" value="F:DNA topoisomerase binding"/>
    <property type="evidence" value="ECO:0007669"/>
    <property type="project" value="TreeGrafter"/>
</dbReference>
<dbReference type="GO" id="GO:0000014">
    <property type="term" value="F:single-stranded DNA endodeoxyribonuclease activity"/>
    <property type="evidence" value="ECO:0007669"/>
    <property type="project" value="TreeGrafter"/>
</dbReference>
<reference evidence="2" key="1">
    <citation type="submission" date="2025-08" db="UniProtKB">
        <authorList>
            <consortium name="RefSeq"/>
        </authorList>
    </citation>
    <scope>IDENTIFICATION</scope>
</reference>
<proteinExistence type="predicted"/>
<dbReference type="GO" id="GO:0042800">
    <property type="term" value="F:histone H3K4 methyltransferase activity"/>
    <property type="evidence" value="ECO:0007669"/>
    <property type="project" value="TreeGrafter"/>
</dbReference>
<dbReference type="InterPro" id="IPR052709">
    <property type="entry name" value="Transposase-MT_Hybrid"/>
</dbReference>